<comment type="caution">
    <text evidence="1">The sequence shown here is derived from an EMBL/GenBank/DDBJ whole genome shotgun (WGS) entry which is preliminary data.</text>
</comment>
<organism evidence="1 2">
    <name type="scientific">Phlebia brevispora</name>
    <dbReference type="NCBI Taxonomy" id="194682"/>
    <lineage>
        <taxon>Eukaryota</taxon>
        <taxon>Fungi</taxon>
        <taxon>Dikarya</taxon>
        <taxon>Basidiomycota</taxon>
        <taxon>Agaricomycotina</taxon>
        <taxon>Agaricomycetes</taxon>
        <taxon>Polyporales</taxon>
        <taxon>Meruliaceae</taxon>
        <taxon>Phlebia</taxon>
    </lineage>
</organism>
<protein>
    <submittedName>
        <fullName evidence="1">Uncharacterized protein</fullName>
    </submittedName>
</protein>
<sequence>MMPLSEEECAHERGPLRELTIYSNEAPREKAEVEVPVHVKYTTTSPVIPSSLVNQPCADLDAEAAKHDLPNIVPADTPGLLPVLQ</sequence>
<gene>
    <name evidence="1" type="ORF">NM688_g3711</name>
</gene>
<dbReference type="Proteomes" id="UP001148662">
    <property type="component" value="Unassembled WGS sequence"/>
</dbReference>
<evidence type="ECO:0000313" key="2">
    <source>
        <dbReference type="Proteomes" id="UP001148662"/>
    </source>
</evidence>
<evidence type="ECO:0000313" key="1">
    <source>
        <dbReference type="EMBL" id="KAJ3553258.1"/>
    </source>
</evidence>
<proteinExistence type="predicted"/>
<accession>A0ACC1T4Y6</accession>
<keyword evidence="2" id="KW-1185">Reference proteome</keyword>
<dbReference type="EMBL" id="JANHOG010000559">
    <property type="protein sequence ID" value="KAJ3553258.1"/>
    <property type="molecule type" value="Genomic_DNA"/>
</dbReference>
<name>A0ACC1T4Y6_9APHY</name>
<reference evidence="1" key="1">
    <citation type="submission" date="2022-07" db="EMBL/GenBank/DDBJ databases">
        <title>Genome Sequence of Phlebia brevispora.</title>
        <authorList>
            <person name="Buettner E."/>
        </authorList>
    </citation>
    <scope>NUCLEOTIDE SEQUENCE</scope>
    <source>
        <strain evidence="1">MPL23</strain>
    </source>
</reference>